<comment type="similarity">
    <text evidence="2 3">Belongs to the calcineurin regulatory subunit family.</text>
</comment>
<dbReference type="Gene3D" id="1.10.238.10">
    <property type="entry name" value="EF-hand"/>
    <property type="match status" value="1"/>
</dbReference>
<dbReference type="PANTHER" id="PTHR23056">
    <property type="entry name" value="CALCINEURIN B"/>
    <property type="match status" value="1"/>
</dbReference>
<dbReference type="Proteomes" id="UP000631114">
    <property type="component" value="Unassembled WGS sequence"/>
</dbReference>
<dbReference type="SUPFAM" id="SSF47473">
    <property type="entry name" value="EF-hand"/>
    <property type="match status" value="1"/>
</dbReference>
<dbReference type="InterPro" id="IPR045198">
    <property type="entry name" value="CNBL1-10"/>
</dbReference>
<comment type="caution">
    <text evidence="5">The sequence shown here is derived from an EMBL/GenBank/DDBJ whole genome shotgun (WGS) entry which is preliminary data.</text>
</comment>
<protein>
    <recommendedName>
        <fullName evidence="3">Calcineurin B-like protein</fullName>
    </recommendedName>
</protein>
<dbReference type="Gene3D" id="3.60.40.10">
    <property type="entry name" value="PPM-type phosphatase domain"/>
    <property type="match status" value="1"/>
</dbReference>
<keyword evidence="1 3" id="KW-0677">Repeat</keyword>
<dbReference type="GO" id="GO:0019722">
    <property type="term" value="P:calcium-mediated signaling"/>
    <property type="evidence" value="ECO:0007669"/>
    <property type="project" value="UniProtKB-UniRule"/>
</dbReference>
<keyword evidence="3" id="KW-0479">Metal-binding</keyword>
<reference evidence="5 6" key="1">
    <citation type="submission" date="2020-10" db="EMBL/GenBank/DDBJ databases">
        <title>The Coptis chinensis genome and diversification of protoberbering-type alkaloids.</title>
        <authorList>
            <person name="Wang B."/>
            <person name="Shu S."/>
            <person name="Song C."/>
            <person name="Liu Y."/>
        </authorList>
    </citation>
    <scope>NUCLEOTIDE SEQUENCE [LARGE SCALE GENOMIC DNA]</scope>
    <source>
        <strain evidence="5">HL-2020</strain>
        <tissue evidence="5">Leaf</tissue>
    </source>
</reference>
<sequence length="316" mass="35045">MNIRIKRIKLDEDGGQYCKDSSVVKKALEEAFINADTGLLNWLEETGKQTESGSTATAIFLRNDMLIVSHVLSRSGKAEVLTNPHRPYGNNKDQRSQDNVSIIIADLGFVNLAACNCNTGHGKMRFAEVLDLFDVKRNGVIESREFIRSLGIFHPNTPLEEKVAFAFRLYDLTQTGLIEREELKEMVLALLIESDLALTEDVVKTIVDKTFTDADSKGDGRTNMHQMAARLLSSQTIKGGDSGGLEDIKVDSVGLQQLGSVEQEAEKCIFPLRNLCCSNSATLENGRILILKVGNGYHVYDVQLQQLRSLEINPKN</sequence>
<dbReference type="PROSITE" id="PS50222">
    <property type="entry name" value="EF_HAND_2"/>
    <property type="match status" value="2"/>
</dbReference>
<evidence type="ECO:0000259" key="4">
    <source>
        <dbReference type="PROSITE" id="PS50222"/>
    </source>
</evidence>
<dbReference type="PANTHER" id="PTHR23056:SF110">
    <property type="entry name" value="CALMODULIN"/>
    <property type="match status" value="1"/>
</dbReference>
<accession>A0A835LRN9</accession>
<evidence type="ECO:0000256" key="2">
    <source>
        <dbReference type="ARBA" id="ARBA00023774"/>
    </source>
</evidence>
<dbReference type="GO" id="GO:0019900">
    <property type="term" value="F:kinase binding"/>
    <property type="evidence" value="ECO:0007669"/>
    <property type="project" value="UniProtKB-UniRule"/>
</dbReference>
<dbReference type="InterPro" id="IPR002048">
    <property type="entry name" value="EF_hand_dom"/>
</dbReference>
<dbReference type="SUPFAM" id="SSF81606">
    <property type="entry name" value="PP2C-like"/>
    <property type="match status" value="1"/>
</dbReference>
<comment type="subcellular location">
    <subcellularLocation>
        <location evidence="3">Membrane</location>
    </subcellularLocation>
</comment>
<feature type="domain" description="EF-hand" evidence="4">
    <location>
        <begin position="121"/>
        <end position="156"/>
    </location>
</feature>
<comment type="function">
    <text evidence="3">Acts as a calcium sensor. CBL proteins interact with CIPK serine-threonine protein kinases. Binding of a CBL protein to the regulatory NAF domain of a CIPK protein lead to the activation of the kinase in a calcium-dependent manner.</text>
</comment>
<proteinExistence type="inferred from homology"/>
<dbReference type="GO" id="GO:0016020">
    <property type="term" value="C:membrane"/>
    <property type="evidence" value="ECO:0007669"/>
    <property type="project" value="UniProtKB-SubCell"/>
</dbReference>
<dbReference type="InterPro" id="IPR036457">
    <property type="entry name" value="PPM-type-like_dom_sf"/>
</dbReference>
<evidence type="ECO:0000313" key="6">
    <source>
        <dbReference type="Proteomes" id="UP000631114"/>
    </source>
</evidence>
<dbReference type="EMBL" id="JADFTS010000006">
    <property type="protein sequence ID" value="KAF9602377.1"/>
    <property type="molecule type" value="Genomic_DNA"/>
</dbReference>
<gene>
    <name evidence="5" type="ORF">IFM89_027084</name>
</gene>
<organism evidence="5 6">
    <name type="scientific">Coptis chinensis</name>
    <dbReference type="NCBI Taxonomy" id="261450"/>
    <lineage>
        <taxon>Eukaryota</taxon>
        <taxon>Viridiplantae</taxon>
        <taxon>Streptophyta</taxon>
        <taxon>Embryophyta</taxon>
        <taxon>Tracheophyta</taxon>
        <taxon>Spermatophyta</taxon>
        <taxon>Magnoliopsida</taxon>
        <taxon>Ranunculales</taxon>
        <taxon>Ranunculaceae</taxon>
        <taxon>Coptidoideae</taxon>
        <taxon>Coptis</taxon>
    </lineage>
</organism>
<evidence type="ECO:0000313" key="5">
    <source>
        <dbReference type="EMBL" id="KAF9602377.1"/>
    </source>
</evidence>
<comment type="subunit">
    <text evidence="3">Homodimer. Interacts with CIPK.</text>
</comment>
<dbReference type="InterPro" id="IPR011992">
    <property type="entry name" value="EF-hand-dom_pair"/>
</dbReference>
<keyword evidence="6" id="KW-1185">Reference proteome</keyword>
<evidence type="ECO:0000256" key="3">
    <source>
        <dbReference type="RuleBase" id="RU369080"/>
    </source>
</evidence>
<evidence type="ECO:0000256" key="1">
    <source>
        <dbReference type="ARBA" id="ARBA00022737"/>
    </source>
</evidence>
<feature type="domain" description="EF-hand" evidence="4">
    <location>
        <begin position="158"/>
        <end position="193"/>
    </location>
</feature>
<feature type="non-terminal residue" evidence="5">
    <location>
        <position position="1"/>
    </location>
</feature>
<dbReference type="AlphaFoldDB" id="A0A835LRN9"/>
<dbReference type="GO" id="GO:0005509">
    <property type="term" value="F:calcium ion binding"/>
    <property type="evidence" value="ECO:0007669"/>
    <property type="project" value="UniProtKB-UniRule"/>
</dbReference>
<keyword evidence="3" id="KW-0106">Calcium</keyword>
<name>A0A835LRN9_9MAGN</name>
<keyword evidence="3" id="KW-0472">Membrane</keyword>